<dbReference type="PANTHER" id="PTHR24348:SF22">
    <property type="entry name" value="NON-SPECIFIC SERINE_THREONINE PROTEIN KINASE"/>
    <property type="match status" value="1"/>
</dbReference>
<dbReference type="GO" id="GO:0005829">
    <property type="term" value="C:cytosol"/>
    <property type="evidence" value="ECO:0007669"/>
    <property type="project" value="TreeGrafter"/>
</dbReference>
<comment type="caution">
    <text evidence="6">The sequence shown here is derived from an EMBL/GenBank/DDBJ whole genome shotgun (WGS) entry which is preliminary data.</text>
</comment>
<evidence type="ECO:0000256" key="4">
    <source>
        <dbReference type="ARBA" id="ARBA00022840"/>
    </source>
</evidence>
<organism evidence="6 7">
    <name type="scientific">Paramecium sonneborni</name>
    <dbReference type="NCBI Taxonomy" id="65129"/>
    <lineage>
        <taxon>Eukaryota</taxon>
        <taxon>Sar</taxon>
        <taxon>Alveolata</taxon>
        <taxon>Ciliophora</taxon>
        <taxon>Intramacronucleata</taxon>
        <taxon>Oligohymenophorea</taxon>
        <taxon>Peniculida</taxon>
        <taxon>Parameciidae</taxon>
        <taxon>Paramecium</taxon>
    </lineage>
</organism>
<dbReference type="GO" id="GO:0004674">
    <property type="term" value="F:protein serine/threonine kinase activity"/>
    <property type="evidence" value="ECO:0007669"/>
    <property type="project" value="InterPro"/>
</dbReference>
<keyword evidence="1" id="KW-0808">Transferase</keyword>
<dbReference type="GO" id="GO:0005524">
    <property type="term" value="F:ATP binding"/>
    <property type="evidence" value="ECO:0007669"/>
    <property type="project" value="UniProtKB-KW"/>
</dbReference>
<dbReference type="Pfam" id="PF00069">
    <property type="entry name" value="Pkinase"/>
    <property type="match status" value="1"/>
</dbReference>
<evidence type="ECO:0000313" key="6">
    <source>
        <dbReference type="EMBL" id="CAD8086088.1"/>
    </source>
</evidence>
<dbReference type="SMART" id="SM00220">
    <property type="entry name" value="S_TKc"/>
    <property type="match status" value="1"/>
</dbReference>
<sequence length="425" mass="51053">MKTTSQTQYKFDQSQVSWKNIHYKFIDKLQQKQSIFLAQDLKNNARQVIIKQINNSSKKYQEREKEFTQELIKQAKFSYYNPYVVQYYDLFEEDESIFIVMEKCDSDLEKYYQQKMEEKSNINYAQVLNIFQHIVHGYQYLYYLFGPEFQHRDIKPSNILILEGKHKICDFGFSKNSLDNPTKYVGTLNFQAPEIFRNCLYDNKCDIYSLGILLLWLLTGSTFKENIQKLDFNFSELVKSMVDDDPNQRIGWNTLFRHPAFVQKPEIFLNIKRDNNTSISLHSLAQLFDNQETDISFATKVNTSFIKNNCIPQFELNKLISDTFKHVDKNNIELSRILFALWIKYYDRLILIENDQKRRDEYHKQKVNIQRQQLFRIKNQVDYRIEFLSLNELCRQLLNHLEHFNEDSGLQDRLKDFLKNSMKNK</sequence>
<evidence type="ECO:0000313" key="7">
    <source>
        <dbReference type="Proteomes" id="UP000692954"/>
    </source>
</evidence>
<evidence type="ECO:0000256" key="1">
    <source>
        <dbReference type="ARBA" id="ARBA00022679"/>
    </source>
</evidence>
<proteinExistence type="predicted"/>
<reference evidence="6" key="1">
    <citation type="submission" date="2021-01" db="EMBL/GenBank/DDBJ databases">
        <authorList>
            <consortium name="Genoscope - CEA"/>
            <person name="William W."/>
        </authorList>
    </citation>
    <scope>NUCLEOTIDE SEQUENCE</scope>
</reference>
<dbReference type="PROSITE" id="PS50011">
    <property type="entry name" value="PROTEIN_KINASE_DOM"/>
    <property type="match status" value="1"/>
</dbReference>
<dbReference type="GO" id="GO:0010506">
    <property type="term" value="P:regulation of autophagy"/>
    <property type="evidence" value="ECO:0007669"/>
    <property type="project" value="InterPro"/>
</dbReference>
<evidence type="ECO:0000256" key="2">
    <source>
        <dbReference type="ARBA" id="ARBA00022741"/>
    </source>
</evidence>
<dbReference type="PROSITE" id="PS00108">
    <property type="entry name" value="PROTEIN_KINASE_ST"/>
    <property type="match status" value="1"/>
</dbReference>
<dbReference type="GO" id="GO:0000045">
    <property type="term" value="P:autophagosome assembly"/>
    <property type="evidence" value="ECO:0007669"/>
    <property type="project" value="TreeGrafter"/>
</dbReference>
<protein>
    <recommendedName>
        <fullName evidence="5">Protein kinase domain-containing protein</fullName>
    </recommendedName>
</protein>
<feature type="domain" description="Protein kinase" evidence="5">
    <location>
        <begin position="23"/>
        <end position="261"/>
    </location>
</feature>
<dbReference type="GO" id="GO:0000407">
    <property type="term" value="C:phagophore assembly site"/>
    <property type="evidence" value="ECO:0007669"/>
    <property type="project" value="TreeGrafter"/>
</dbReference>
<dbReference type="AlphaFoldDB" id="A0A8S1N045"/>
<keyword evidence="2" id="KW-0547">Nucleotide-binding</keyword>
<dbReference type="InterPro" id="IPR000719">
    <property type="entry name" value="Prot_kinase_dom"/>
</dbReference>
<dbReference type="Proteomes" id="UP000692954">
    <property type="component" value="Unassembled WGS sequence"/>
</dbReference>
<dbReference type="PANTHER" id="PTHR24348">
    <property type="entry name" value="SERINE/THREONINE-PROTEIN KINASE UNC-51-RELATED"/>
    <property type="match status" value="1"/>
</dbReference>
<accession>A0A8S1N045</accession>
<dbReference type="CDD" id="cd00180">
    <property type="entry name" value="PKc"/>
    <property type="match status" value="1"/>
</dbReference>
<dbReference type="EMBL" id="CAJJDN010000049">
    <property type="protein sequence ID" value="CAD8086088.1"/>
    <property type="molecule type" value="Genomic_DNA"/>
</dbReference>
<dbReference type="GO" id="GO:0016020">
    <property type="term" value="C:membrane"/>
    <property type="evidence" value="ECO:0007669"/>
    <property type="project" value="TreeGrafter"/>
</dbReference>
<dbReference type="InterPro" id="IPR008271">
    <property type="entry name" value="Ser/Thr_kinase_AS"/>
</dbReference>
<dbReference type="InterPro" id="IPR045269">
    <property type="entry name" value="Atg1-like"/>
</dbReference>
<evidence type="ECO:0000259" key="5">
    <source>
        <dbReference type="PROSITE" id="PS50011"/>
    </source>
</evidence>
<dbReference type="GO" id="GO:0005776">
    <property type="term" value="C:autophagosome"/>
    <property type="evidence" value="ECO:0007669"/>
    <property type="project" value="TreeGrafter"/>
</dbReference>
<keyword evidence="4" id="KW-0067">ATP-binding</keyword>
<keyword evidence="7" id="KW-1185">Reference proteome</keyword>
<dbReference type="OrthoDB" id="9992527at2759"/>
<name>A0A8S1N045_9CILI</name>
<keyword evidence="3" id="KW-0418">Kinase</keyword>
<evidence type="ECO:0000256" key="3">
    <source>
        <dbReference type="ARBA" id="ARBA00022777"/>
    </source>
</evidence>
<gene>
    <name evidence="6" type="ORF">PSON_ATCC_30995.1.T0490185</name>
</gene>